<dbReference type="GO" id="GO:0007166">
    <property type="term" value="P:cell surface receptor signaling pathway"/>
    <property type="evidence" value="ECO:0007669"/>
    <property type="project" value="InterPro"/>
</dbReference>
<keyword evidence="1" id="KW-0547">Nucleotide-binding</keyword>
<organism evidence="4 5">
    <name type="scientific">Manihot esculenta</name>
    <name type="common">Cassava</name>
    <name type="synonym">Jatropha manihot</name>
    <dbReference type="NCBI Taxonomy" id="3983"/>
    <lineage>
        <taxon>Eukaryota</taxon>
        <taxon>Viridiplantae</taxon>
        <taxon>Streptophyta</taxon>
        <taxon>Embryophyta</taxon>
        <taxon>Tracheophyta</taxon>
        <taxon>Spermatophyta</taxon>
        <taxon>Magnoliopsida</taxon>
        <taxon>eudicotyledons</taxon>
        <taxon>Gunneridae</taxon>
        <taxon>Pentapetalae</taxon>
        <taxon>rosids</taxon>
        <taxon>fabids</taxon>
        <taxon>Malpighiales</taxon>
        <taxon>Euphorbiaceae</taxon>
        <taxon>Crotonoideae</taxon>
        <taxon>Manihoteae</taxon>
        <taxon>Manihot</taxon>
    </lineage>
</organism>
<feature type="domain" description="Protein kinase" evidence="3">
    <location>
        <begin position="1"/>
        <end position="247"/>
    </location>
</feature>
<dbReference type="Gene3D" id="3.30.200.20">
    <property type="entry name" value="Phosphorylase Kinase, domain 1"/>
    <property type="match status" value="1"/>
</dbReference>
<gene>
    <name evidence="4" type="ORF">MANES_09G168200v8</name>
</gene>
<dbReference type="PIRSF" id="PIRSF000654">
    <property type="entry name" value="Integrin-linked_kinase"/>
    <property type="match status" value="1"/>
</dbReference>
<protein>
    <recommendedName>
        <fullName evidence="3">Protein kinase domain-containing protein</fullName>
    </recommendedName>
</protein>
<sequence length="254" mass="28914">MSDIVFSSQMSVHKNVLKLLGCCLESPIPILVYEVAEKGTLHDCIILDRNRTNFQPLSWKNRLKIAVDVANAIAYLHTAFPRPIVHRDIKSTVILLDEECRAKLSDFSLSISIPEGETHIQDENVIGTLGYLAPEYLSESKFNEKIDVYSFGILLLVLLTEKTPNETSNYDPDLVLVKSFEKCMEEYGMIDNFVDPKIVEEGPWLGKEQQLRVYARLALQCLHYRAEDRPDITDVGKQLRQIYQSLISTGSHQN</sequence>
<dbReference type="PANTHER" id="PTHR27005:SF499">
    <property type="entry name" value="PROTEIN KINASE DOMAIN-CONTAINING PROTEIN"/>
    <property type="match status" value="1"/>
</dbReference>
<evidence type="ECO:0000259" key="3">
    <source>
        <dbReference type="PROSITE" id="PS50011"/>
    </source>
</evidence>
<name>A0A2C9VBP8_MANES</name>
<dbReference type="Gene3D" id="1.10.510.10">
    <property type="entry name" value="Transferase(Phosphotransferase) domain 1"/>
    <property type="match status" value="1"/>
</dbReference>
<evidence type="ECO:0000313" key="5">
    <source>
        <dbReference type="Proteomes" id="UP000091857"/>
    </source>
</evidence>
<dbReference type="Gramene" id="Manes.09G168200.6.v8.1">
    <property type="protein sequence ID" value="Manes.09G168200.6.v8.1.CDS.1"/>
    <property type="gene ID" value="Manes.09G168200.v8.1"/>
</dbReference>
<dbReference type="InterPro" id="IPR011009">
    <property type="entry name" value="Kinase-like_dom_sf"/>
</dbReference>
<dbReference type="FunFam" id="1.10.510.10:FF:000095">
    <property type="entry name" value="protein STRUBBELIG-RECEPTOR FAMILY 8"/>
    <property type="match status" value="1"/>
</dbReference>
<dbReference type="Pfam" id="PF07714">
    <property type="entry name" value="PK_Tyr_Ser-Thr"/>
    <property type="match status" value="1"/>
</dbReference>
<keyword evidence="2" id="KW-0067">ATP-binding</keyword>
<dbReference type="EMBL" id="CM004395">
    <property type="protein sequence ID" value="OAY42292.1"/>
    <property type="molecule type" value="Genomic_DNA"/>
</dbReference>
<dbReference type="Proteomes" id="UP000091857">
    <property type="component" value="Chromosome 9"/>
</dbReference>
<keyword evidence="5" id="KW-1185">Reference proteome</keyword>
<dbReference type="GO" id="GO:0005524">
    <property type="term" value="F:ATP binding"/>
    <property type="evidence" value="ECO:0007669"/>
    <property type="project" value="UniProtKB-KW"/>
</dbReference>
<reference evidence="5" key="1">
    <citation type="journal article" date="2016" name="Nat. Biotechnol.">
        <title>Sequencing wild and cultivated cassava and related species reveals extensive interspecific hybridization and genetic diversity.</title>
        <authorList>
            <person name="Bredeson J.V."/>
            <person name="Lyons J.B."/>
            <person name="Prochnik S.E."/>
            <person name="Wu G.A."/>
            <person name="Ha C.M."/>
            <person name="Edsinger-Gonzales E."/>
            <person name="Grimwood J."/>
            <person name="Schmutz J."/>
            <person name="Rabbi I.Y."/>
            <person name="Egesi C."/>
            <person name="Nauluvula P."/>
            <person name="Lebot V."/>
            <person name="Ndunguru J."/>
            <person name="Mkamilo G."/>
            <person name="Bart R.S."/>
            <person name="Setter T.L."/>
            <person name="Gleadow R.M."/>
            <person name="Kulakow P."/>
            <person name="Ferguson M.E."/>
            <person name="Rounsley S."/>
            <person name="Rokhsar D.S."/>
        </authorList>
    </citation>
    <scope>NUCLEOTIDE SEQUENCE [LARGE SCALE GENOMIC DNA]</scope>
    <source>
        <strain evidence="5">cv. AM560-2</strain>
    </source>
</reference>
<comment type="caution">
    <text evidence="4">The sequence shown here is derived from an EMBL/GenBank/DDBJ whole genome shotgun (WGS) entry which is preliminary data.</text>
</comment>
<evidence type="ECO:0000256" key="1">
    <source>
        <dbReference type="ARBA" id="ARBA00022741"/>
    </source>
</evidence>
<dbReference type="InterPro" id="IPR045274">
    <property type="entry name" value="WAK-like"/>
</dbReference>
<dbReference type="PANTHER" id="PTHR27005">
    <property type="entry name" value="WALL-ASSOCIATED RECEPTOR KINASE-LIKE 21"/>
    <property type="match status" value="1"/>
</dbReference>
<dbReference type="InterPro" id="IPR001245">
    <property type="entry name" value="Ser-Thr/Tyr_kinase_cat_dom"/>
</dbReference>
<dbReference type="AlphaFoldDB" id="A0A2C9VBP8"/>
<dbReference type="SUPFAM" id="SSF56112">
    <property type="entry name" value="Protein kinase-like (PK-like)"/>
    <property type="match status" value="1"/>
</dbReference>
<dbReference type="InterPro" id="IPR000719">
    <property type="entry name" value="Prot_kinase_dom"/>
</dbReference>
<dbReference type="PROSITE" id="PS50011">
    <property type="entry name" value="PROTEIN_KINASE_DOM"/>
    <property type="match status" value="1"/>
</dbReference>
<dbReference type="GO" id="GO:0004672">
    <property type="term" value="F:protein kinase activity"/>
    <property type="evidence" value="ECO:0007669"/>
    <property type="project" value="InterPro"/>
</dbReference>
<evidence type="ECO:0000256" key="2">
    <source>
        <dbReference type="ARBA" id="ARBA00022840"/>
    </source>
</evidence>
<accession>A0A2C9VBP8</accession>
<evidence type="ECO:0000313" key="4">
    <source>
        <dbReference type="EMBL" id="OAY42292.1"/>
    </source>
</evidence>
<proteinExistence type="predicted"/>
<dbReference type="Gramene" id="Manes.09G168200.7.v8.1">
    <property type="protein sequence ID" value="Manes.09G168200.7.v8.1.CDS.1"/>
    <property type="gene ID" value="Manes.09G168200.v8.1"/>
</dbReference>